<keyword evidence="4" id="KW-1185">Reference proteome</keyword>
<evidence type="ECO:0000313" key="4">
    <source>
        <dbReference type="Proteomes" id="UP001529510"/>
    </source>
</evidence>
<gene>
    <name evidence="3" type="ORF">M9458_054190</name>
</gene>
<dbReference type="InterPro" id="IPR001214">
    <property type="entry name" value="SET_dom"/>
</dbReference>
<proteinExistence type="predicted"/>
<dbReference type="Pfam" id="PF00856">
    <property type="entry name" value="SET"/>
    <property type="match status" value="1"/>
</dbReference>
<accession>A0ABD0MMN2</accession>
<dbReference type="EMBL" id="JAMKFB020000295">
    <property type="protein sequence ID" value="KAL0150373.1"/>
    <property type="molecule type" value="Genomic_DNA"/>
</dbReference>
<evidence type="ECO:0000313" key="3">
    <source>
        <dbReference type="EMBL" id="KAL0150373.1"/>
    </source>
</evidence>
<name>A0ABD0MMN2_CIRMR</name>
<evidence type="ECO:0000256" key="1">
    <source>
        <dbReference type="SAM" id="MobiDB-lite"/>
    </source>
</evidence>
<sequence>MGGVSDRLSQNKEVPPKTKTDFRSFCLATLMWVHRLGPAIIKELKVQEWNDRVTEGEGVIVKVSKGSVKLSQKEEHWLDCYFKHIRPEYLKAQAPEGDDRDRFFLGASGLPLRNPTADVQRLREKYVKRLQERPTPPPKPQTGMVVSPPSSAVEEEPTQMLERTSPPTPVVQLPTPRFWGAFEDLFPVTLDGNPPTKAQVTEAGFEDRSYYYYWRRLQYKLRVQYIVEQSTDRTGRKPPAARVQRAIAKETAWTTNVPTVDSVLLAWVPCQEPSLDTNDPLLIASVIHQKWKGLAVKHFEGKGKGVIATMIFKKNQVVCDYHGEVVSKQEGEQRLETLTGEPSYLFFFKGKGGEPLCIDAQKFPCECHPDKETFGRRLNHSRRKNNVRPQRVSLNCPDGPRECVLFIALRHIAINEELLWDYGIRRASFGGEGRDLTWLDD</sequence>
<dbReference type="SMART" id="SM00317">
    <property type="entry name" value="SET"/>
    <property type="match status" value="1"/>
</dbReference>
<feature type="region of interest" description="Disordered" evidence="1">
    <location>
        <begin position="131"/>
        <end position="154"/>
    </location>
</feature>
<dbReference type="Gene3D" id="2.170.270.10">
    <property type="entry name" value="SET domain"/>
    <property type="match status" value="1"/>
</dbReference>
<dbReference type="Proteomes" id="UP001529510">
    <property type="component" value="Unassembled WGS sequence"/>
</dbReference>
<evidence type="ECO:0000259" key="2">
    <source>
        <dbReference type="PROSITE" id="PS50280"/>
    </source>
</evidence>
<reference evidence="3 4" key="1">
    <citation type="submission" date="2024-05" db="EMBL/GenBank/DDBJ databases">
        <title>Genome sequencing and assembly of Indian major carp, Cirrhinus mrigala (Hamilton, 1822).</title>
        <authorList>
            <person name="Mohindra V."/>
            <person name="Chowdhury L.M."/>
            <person name="Lal K."/>
            <person name="Jena J.K."/>
        </authorList>
    </citation>
    <scope>NUCLEOTIDE SEQUENCE [LARGE SCALE GENOMIC DNA]</scope>
    <source>
        <strain evidence="3">CM1030</strain>
        <tissue evidence="3">Blood</tissue>
    </source>
</reference>
<dbReference type="PANTHER" id="PTHR47306">
    <property type="entry name" value="SI:CH211-178J18.4-RELATED"/>
    <property type="match status" value="1"/>
</dbReference>
<protein>
    <recommendedName>
        <fullName evidence="2">SET domain-containing protein</fullName>
    </recommendedName>
</protein>
<organism evidence="3 4">
    <name type="scientific">Cirrhinus mrigala</name>
    <name type="common">Mrigala</name>
    <dbReference type="NCBI Taxonomy" id="683832"/>
    <lineage>
        <taxon>Eukaryota</taxon>
        <taxon>Metazoa</taxon>
        <taxon>Chordata</taxon>
        <taxon>Craniata</taxon>
        <taxon>Vertebrata</taxon>
        <taxon>Euteleostomi</taxon>
        <taxon>Actinopterygii</taxon>
        <taxon>Neopterygii</taxon>
        <taxon>Teleostei</taxon>
        <taxon>Ostariophysi</taxon>
        <taxon>Cypriniformes</taxon>
        <taxon>Cyprinidae</taxon>
        <taxon>Labeoninae</taxon>
        <taxon>Labeonini</taxon>
        <taxon>Cirrhinus</taxon>
    </lineage>
</organism>
<dbReference type="SUPFAM" id="SSF82199">
    <property type="entry name" value="SET domain"/>
    <property type="match status" value="1"/>
</dbReference>
<dbReference type="InterPro" id="IPR046341">
    <property type="entry name" value="SET_dom_sf"/>
</dbReference>
<comment type="caution">
    <text evidence="3">The sequence shown here is derived from an EMBL/GenBank/DDBJ whole genome shotgun (WGS) entry which is preliminary data.</text>
</comment>
<dbReference type="PANTHER" id="PTHR47306:SF2">
    <property type="entry name" value="CORE-BINDING (CB) DOMAIN-CONTAINING PROTEIN"/>
    <property type="match status" value="1"/>
</dbReference>
<dbReference type="PROSITE" id="PS50280">
    <property type="entry name" value="SET"/>
    <property type="match status" value="1"/>
</dbReference>
<feature type="domain" description="SET" evidence="2">
    <location>
        <begin position="292"/>
        <end position="423"/>
    </location>
</feature>
<dbReference type="AlphaFoldDB" id="A0ABD0MMN2"/>